<dbReference type="Proteomes" id="UP000660339">
    <property type="component" value="Unassembled WGS sequence"/>
</dbReference>
<evidence type="ECO:0000313" key="2">
    <source>
        <dbReference type="Proteomes" id="UP000660339"/>
    </source>
</evidence>
<proteinExistence type="predicted"/>
<evidence type="ECO:0000313" key="1">
    <source>
        <dbReference type="EMBL" id="GIG17222.1"/>
    </source>
</evidence>
<comment type="caution">
    <text evidence="1">The sequence shown here is derived from an EMBL/GenBank/DDBJ whole genome shotgun (WGS) entry which is preliminary data.</text>
</comment>
<keyword evidence="2" id="KW-1185">Reference proteome</keyword>
<dbReference type="AlphaFoldDB" id="A0A8J3PHD8"/>
<dbReference type="GO" id="GO:0003677">
    <property type="term" value="F:DNA binding"/>
    <property type="evidence" value="ECO:0007669"/>
    <property type="project" value="InterPro"/>
</dbReference>
<dbReference type="Pfam" id="PF02575">
    <property type="entry name" value="YbaB_DNA_bd"/>
    <property type="match status" value="1"/>
</dbReference>
<gene>
    <name evidence="1" type="ORF">Cme02nite_55540</name>
</gene>
<protein>
    <recommendedName>
        <fullName evidence="3">YbaB/EbfC DNA-binding family protein</fullName>
    </recommendedName>
</protein>
<name>A0A8J3PHD8_9ACTN</name>
<reference evidence="1" key="1">
    <citation type="submission" date="2021-01" db="EMBL/GenBank/DDBJ databases">
        <title>Whole genome shotgun sequence of Catellatospora methionotrophica NBRC 14553.</title>
        <authorList>
            <person name="Komaki H."/>
            <person name="Tamura T."/>
        </authorList>
    </citation>
    <scope>NUCLEOTIDE SEQUENCE</scope>
    <source>
        <strain evidence="1">NBRC 14553</strain>
    </source>
</reference>
<organism evidence="1 2">
    <name type="scientific">Catellatospora methionotrophica</name>
    <dbReference type="NCBI Taxonomy" id="121620"/>
    <lineage>
        <taxon>Bacteria</taxon>
        <taxon>Bacillati</taxon>
        <taxon>Actinomycetota</taxon>
        <taxon>Actinomycetes</taxon>
        <taxon>Micromonosporales</taxon>
        <taxon>Micromonosporaceae</taxon>
        <taxon>Catellatospora</taxon>
    </lineage>
</organism>
<dbReference type="InterPro" id="IPR036894">
    <property type="entry name" value="YbaB-like_sf"/>
</dbReference>
<dbReference type="RefSeq" id="WP_166380911.1">
    <property type="nucleotide sequence ID" value="NZ_BAAATT010000030.1"/>
</dbReference>
<evidence type="ECO:0008006" key="3">
    <source>
        <dbReference type="Google" id="ProtNLM"/>
    </source>
</evidence>
<dbReference type="EMBL" id="BONJ01000030">
    <property type="protein sequence ID" value="GIG17222.1"/>
    <property type="molecule type" value="Genomic_DNA"/>
</dbReference>
<sequence length="108" mass="11911">MFESDADRLDDRIEAWQVVLEDRARRAADLATQVRDLRVDASIGHGLITATVDQAGRLKDLKLDERVRSWPVERIAQGVLAATDAAHQALAAHVRELTVESGFGNADH</sequence>
<dbReference type="Gene3D" id="3.30.1310.10">
    <property type="entry name" value="Nucleoid-associated protein YbaB-like domain"/>
    <property type="match status" value="1"/>
</dbReference>
<dbReference type="SUPFAM" id="SSF82607">
    <property type="entry name" value="YbaB-like"/>
    <property type="match status" value="1"/>
</dbReference>
<accession>A0A8J3PHD8</accession>
<dbReference type="InterPro" id="IPR004401">
    <property type="entry name" value="YbaB/EbfC"/>
</dbReference>